<comment type="similarity">
    <text evidence="2">Belongs to the unc-50 family.</text>
</comment>
<dbReference type="Proteomes" id="UP000094527">
    <property type="component" value="Unassembled WGS sequence"/>
</dbReference>
<comment type="subcellular location">
    <subcellularLocation>
        <location evidence="1">Membrane</location>
        <topology evidence="1">Multi-pass membrane protein</topology>
    </subcellularLocation>
</comment>
<keyword evidence="3 6" id="KW-0812">Transmembrane</keyword>
<sequence length="272" mass="31355">MHSPNSISSSRTQSPLGFSYAGSSTNLPPPATHRGCLTAAAKRYRYLRRLLKCHQMDFEFATWQMVYLFISPQKVYRNFQYRKQTKAQFARDDPAFLVLLGVFLLVSSAGFGLVLRMSFLEFLLLFMYIVFVDCILVGVIIATMVWYLCNRHLLKPGVSQDNRVEWGYCFDVHLNALFPLLVLLHGVMILLYHAVIGHDWTISMVLGNTLWLAALGYYIYITFLGYSSLPQLRSTRIFLYPLTLLAILYIVTLLLGWNVSTTLINFYRYRVL</sequence>
<dbReference type="InterPro" id="IPR007881">
    <property type="entry name" value="UNC-50"/>
</dbReference>
<evidence type="ECO:0000256" key="6">
    <source>
        <dbReference type="SAM" id="Phobius"/>
    </source>
</evidence>
<feature type="transmembrane region" description="Helical" evidence="6">
    <location>
        <begin position="96"/>
        <end position="119"/>
    </location>
</feature>
<evidence type="ECO:0000256" key="2">
    <source>
        <dbReference type="ARBA" id="ARBA00006293"/>
    </source>
</evidence>
<protein>
    <submittedName>
        <fullName evidence="7">Protein unc-50 A</fullName>
    </submittedName>
</protein>
<evidence type="ECO:0000313" key="7">
    <source>
        <dbReference type="EMBL" id="ODN00420.1"/>
    </source>
</evidence>
<evidence type="ECO:0000256" key="3">
    <source>
        <dbReference type="ARBA" id="ARBA00022692"/>
    </source>
</evidence>
<keyword evidence="8" id="KW-1185">Reference proteome</keyword>
<dbReference type="OMA" id="YRNFMYR"/>
<feature type="transmembrane region" description="Helical" evidence="6">
    <location>
        <begin position="238"/>
        <end position="259"/>
    </location>
</feature>
<dbReference type="Pfam" id="PF05216">
    <property type="entry name" value="UNC-50"/>
    <property type="match status" value="1"/>
</dbReference>
<feature type="transmembrane region" description="Helical" evidence="6">
    <location>
        <begin position="170"/>
        <end position="194"/>
    </location>
</feature>
<evidence type="ECO:0000256" key="1">
    <source>
        <dbReference type="ARBA" id="ARBA00004141"/>
    </source>
</evidence>
<comment type="caution">
    <text evidence="7">The sequence shown here is derived from an EMBL/GenBank/DDBJ whole genome shotgun (WGS) entry which is preliminary data.</text>
</comment>
<keyword evidence="5 6" id="KW-0472">Membrane</keyword>
<gene>
    <name evidence="7" type="ORF">Ocin01_06247</name>
</gene>
<feature type="transmembrane region" description="Helical" evidence="6">
    <location>
        <begin position="125"/>
        <end position="149"/>
    </location>
</feature>
<reference evidence="7 8" key="1">
    <citation type="journal article" date="2016" name="Genome Biol. Evol.">
        <title>Gene Family Evolution Reflects Adaptation to Soil Environmental Stressors in the Genome of the Collembolan Orchesella cincta.</title>
        <authorList>
            <person name="Faddeeva-Vakhrusheva A."/>
            <person name="Derks M.F."/>
            <person name="Anvar S.Y."/>
            <person name="Agamennone V."/>
            <person name="Suring W."/>
            <person name="Smit S."/>
            <person name="van Straalen N.M."/>
            <person name="Roelofs D."/>
        </authorList>
    </citation>
    <scope>NUCLEOTIDE SEQUENCE [LARGE SCALE GENOMIC DNA]</scope>
    <source>
        <tissue evidence="7">Mixed pool</tissue>
    </source>
</reference>
<evidence type="ECO:0000256" key="4">
    <source>
        <dbReference type="ARBA" id="ARBA00022989"/>
    </source>
</evidence>
<proteinExistence type="inferred from homology"/>
<keyword evidence="4 6" id="KW-1133">Transmembrane helix</keyword>
<name>A0A1D2N568_ORCCI</name>
<evidence type="ECO:0000256" key="5">
    <source>
        <dbReference type="ARBA" id="ARBA00023136"/>
    </source>
</evidence>
<dbReference type="GO" id="GO:0000139">
    <property type="term" value="C:Golgi membrane"/>
    <property type="evidence" value="ECO:0007669"/>
    <property type="project" value="TreeGrafter"/>
</dbReference>
<dbReference type="OrthoDB" id="10027013at2759"/>
<dbReference type="PANTHER" id="PTHR12841:SF6">
    <property type="entry name" value="PROTEIN UNC-50 HOMOLOG"/>
    <property type="match status" value="1"/>
</dbReference>
<dbReference type="PANTHER" id="PTHR12841">
    <property type="entry name" value="PROTEIN UNC-50 HOMOLOG"/>
    <property type="match status" value="1"/>
</dbReference>
<dbReference type="EMBL" id="LJIJ01000207">
    <property type="protein sequence ID" value="ODN00420.1"/>
    <property type="molecule type" value="Genomic_DNA"/>
</dbReference>
<dbReference type="AlphaFoldDB" id="A0A1D2N568"/>
<feature type="transmembrane region" description="Helical" evidence="6">
    <location>
        <begin position="200"/>
        <end position="226"/>
    </location>
</feature>
<accession>A0A1D2N568</accession>
<dbReference type="STRING" id="48709.A0A1D2N568"/>
<organism evidence="7 8">
    <name type="scientific">Orchesella cincta</name>
    <name type="common">Springtail</name>
    <name type="synonym">Podura cincta</name>
    <dbReference type="NCBI Taxonomy" id="48709"/>
    <lineage>
        <taxon>Eukaryota</taxon>
        <taxon>Metazoa</taxon>
        <taxon>Ecdysozoa</taxon>
        <taxon>Arthropoda</taxon>
        <taxon>Hexapoda</taxon>
        <taxon>Collembola</taxon>
        <taxon>Entomobryomorpha</taxon>
        <taxon>Entomobryoidea</taxon>
        <taxon>Orchesellidae</taxon>
        <taxon>Orchesellinae</taxon>
        <taxon>Orchesella</taxon>
    </lineage>
</organism>
<evidence type="ECO:0000313" key="8">
    <source>
        <dbReference type="Proteomes" id="UP000094527"/>
    </source>
</evidence>